<dbReference type="PANTHER" id="PTHR30023:SF0">
    <property type="entry name" value="PENICILLIN-SENSITIVE CARBOXYPEPTIDASE A"/>
    <property type="match status" value="1"/>
</dbReference>
<sequence length="486" mass="51669">MLTRRWVLAGLLAGGASPLLAEAPATSPLPRRRGDGGATRSDGGTPDALVTAAKLGGAVGFVVADTETGAVLEAANPDLQQPPASVMKALTAAYALDRLGPAHRFQTRVLATGPVIGGIIQGDLVLAGGGDPVLDTDMLGDLAAKLAAQGIKGASGRYLVWAGALPIMERINPEQPDFVGYNPGISGLNLNFNRVHFEWRRAGQDWALTMDARAERFVPPVQMARIRVEQRNTPIFTYQAAGDAEEWTVASAALGKGGARWLPVRHPALYVAEVFRTLARAQGIFLPAPAFADTRPEGREIVRHDSLPLTDVLRDMLKHSTNLTAEVVGMTASQAASHRASAVAMREWARLRHGIGPRVIDHSGLGGGSRISAAEMVRALRDVRGGALPGLLKDHGMRDAEGKKLEGHPVEVRAKTGTLNFVSALAGYITPPGGRQMAFAIFTADPDRRARLTVAEREDPPGGDAWAARSRRLQAQLISRWAGLYA</sequence>
<keyword evidence="6" id="KW-1185">Reference proteome</keyword>
<keyword evidence="5" id="KW-0645">Protease</keyword>
<evidence type="ECO:0000256" key="2">
    <source>
        <dbReference type="ARBA" id="ARBA00022801"/>
    </source>
</evidence>
<feature type="signal peptide" evidence="4">
    <location>
        <begin position="1"/>
        <end position="21"/>
    </location>
</feature>
<comment type="similarity">
    <text evidence="1">Belongs to the peptidase S13 family.</text>
</comment>
<dbReference type="GO" id="GO:0004185">
    <property type="term" value="F:serine-type carboxypeptidase activity"/>
    <property type="evidence" value="ECO:0007669"/>
    <property type="project" value="InterPro"/>
</dbReference>
<dbReference type="InterPro" id="IPR012338">
    <property type="entry name" value="Beta-lactam/transpept-like"/>
</dbReference>
<reference evidence="5" key="1">
    <citation type="journal article" date="2014" name="Int. J. Syst. Evol. Microbiol.">
        <title>Complete genome sequence of Corynebacterium casei LMG S-19264T (=DSM 44701T), isolated from a smear-ripened cheese.</title>
        <authorList>
            <consortium name="US DOE Joint Genome Institute (JGI-PGF)"/>
            <person name="Walter F."/>
            <person name="Albersmeier A."/>
            <person name="Kalinowski J."/>
            <person name="Ruckert C."/>
        </authorList>
    </citation>
    <scope>NUCLEOTIDE SEQUENCE</scope>
    <source>
        <strain evidence="5">KCTC 23714</strain>
    </source>
</reference>
<keyword evidence="5" id="KW-0121">Carboxypeptidase</keyword>
<dbReference type="RefSeq" id="WP_189633678.1">
    <property type="nucleotide sequence ID" value="NZ_BMYQ01000005.1"/>
</dbReference>
<dbReference type="Proteomes" id="UP000628984">
    <property type="component" value="Unassembled WGS sequence"/>
</dbReference>
<evidence type="ECO:0000256" key="4">
    <source>
        <dbReference type="SAM" id="SignalP"/>
    </source>
</evidence>
<dbReference type="EMBL" id="BMYQ01000005">
    <property type="protein sequence ID" value="GGW31153.1"/>
    <property type="molecule type" value="Genomic_DNA"/>
</dbReference>
<accession>A0A918ISX5</accession>
<dbReference type="Gene3D" id="3.40.710.10">
    <property type="entry name" value="DD-peptidase/beta-lactamase superfamily"/>
    <property type="match status" value="2"/>
</dbReference>
<dbReference type="AlphaFoldDB" id="A0A918ISX5"/>
<name>A0A918ISX5_9RHOB</name>
<dbReference type="PRINTS" id="PR00922">
    <property type="entry name" value="DADACBPTASE3"/>
</dbReference>
<reference evidence="5" key="2">
    <citation type="submission" date="2020-09" db="EMBL/GenBank/DDBJ databases">
        <authorList>
            <person name="Sun Q."/>
            <person name="Kim S."/>
        </authorList>
    </citation>
    <scope>NUCLEOTIDE SEQUENCE</scope>
    <source>
        <strain evidence="5">KCTC 23714</strain>
    </source>
</reference>
<dbReference type="Pfam" id="PF02113">
    <property type="entry name" value="Peptidase_S13"/>
    <property type="match status" value="1"/>
</dbReference>
<evidence type="ECO:0000313" key="6">
    <source>
        <dbReference type="Proteomes" id="UP000628984"/>
    </source>
</evidence>
<dbReference type="GO" id="GO:0000270">
    <property type="term" value="P:peptidoglycan metabolic process"/>
    <property type="evidence" value="ECO:0007669"/>
    <property type="project" value="TreeGrafter"/>
</dbReference>
<evidence type="ECO:0000313" key="5">
    <source>
        <dbReference type="EMBL" id="GGW31153.1"/>
    </source>
</evidence>
<dbReference type="SUPFAM" id="SSF56601">
    <property type="entry name" value="beta-lactamase/transpeptidase-like"/>
    <property type="match status" value="1"/>
</dbReference>
<keyword evidence="4" id="KW-0732">Signal</keyword>
<proteinExistence type="inferred from homology"/>
<gene>
    <name evidence="5" type="ORF">GCM10011452_19580</name>
</gene>
<evidence type="ECO:0000256" key="3">
    <source>
        <dbReference type="SAM" id="MobiDB-lite"/>
    </source>
</evidence>
<dbReference type="NCBIfam" id="TIGR00666">
    <property type="entry name" value="PBP4"/>
    <property type="match status" value="1"/>
</dbReference>
<evidence type="ECO:0000256" key="1">
    <source>
        <dbReference type="ARBA" id="ARBA00006096"/>
    </source>
</evidence>
<dbReference type="PANTHER" id="PTHR30023">
    <property type="entry name" value="D-ALANYL-D-ALANINE CARBOXYPEPTIDASE"/>
    <property type="match status" value="1"/>
</dbReference>
<dbReference type="GO" id="GO:0006508">
    <property type="term" value="P:proteolysis"/>
    <property type="evidence" value="ECO:0007669"/>
    <property type="project" value="InterPro"/>
</dbReference>
<keyword evidence="2" id="KW-0378">Hydrolase</keyword>
<feature type="region of interest" description="Disordered" evidence="3">
    <location>
        <begin position="22"/>
        <end position="45"/>
    </location>
</feature>
<protein>
    <submittedName>
        <fullName evidence="5">D-alanyl-D-alanine carboxypeptidase</fullName>
    </submittedName>
</protein>
<organism evidence="5 6">
    <name type="scientific">Gemmobacter lanyuensis</name>
    <dbReference type="NCBI Taxonomy" id="1054497"/>
    <lineage>
        <taxon>Bacteria</taxon>
        <taxon>Pseudomonadati</taxon>
        <taxon>Pseudomonadota</taxon>
        <taxon>Alphaproteobacteria</taxon>
        <taxon>Rhodobacterales</taxon>
        <taxon>Paracoccaceae</taxon>
        <taxon>Gemmobacter</taxon>
    </lineage>
</organism>
<comment type="caution">
    <text evidence="5">The sequence shown here is derived from an EMBL/GenBank/DDBJ whole genome shotgun (WGS) entry which is preliminary data.</text>
</comment>
<dbReference type="InterPro" id="IPR000667">
    <property type="entry name" value="Peptidase_S13"/>
</dbReference>
<dbReference type="Gene3D" id="3.50.80.20">
    <property type="entry name" value="D-Ala-D-Ala carboxypeptidase C, peptidase S13"/>
    <property type="match status" value="1"/>
</dbReference>
<feature type="chain" id="PRO_5036995938" evidence="4">
    <location>
        <begin position="22"/>
        <end position="486"/>
    </location>
</feature>